<organism evidence="1 2">
    <name type="scientific">Stenotrophomonas capsici</name>
    <dbReference type="NCBI Taxonomy" id="3110230"/>
    <lineage>
        <taxon>Bacteria</taxon>
        <taxon>Pseudomonadati</taxon>
        <taxon>Pseudomonadota</taxon>
        <taxon>Gammaproteobacteria</taxon>
        <taxon>Lysobacterales</taxon>
        <taxon>Lysobacteraceae</taxon>
        <taxon>Stenotrophomonas</taxon>
    </lineage>
</organism>
<gene>
    <name evidence="1" type="ORF">VA603_19400</name>
</gene>
<accession>A0ABU5V901</accession>
<reference evidence="1 2" key="1">
    <citation type="submission" date="2023-12" db="EMBL/GenBank/DDBJ databases">
        <title>Stenotrophomonas guangdongensis sp. nov., isolated from wilted pepper plants (Capsicum annuum).</title>
        <authorList>
            <person name="Qiu M."/>
            <person name="Li Y."/>
            <person name="Liu Q."/>
            <person name="Zhang X."/>
            <person name="Huang Y."/>
            <person name="Guo R."/>
            <person name="Hu M."/>
            <person name="Zhou J."/>
            <person name="Zhou X."/>
        </authorList>
    </citation>
    <scope>NUCLEOTIDE SEQUENCE [LARGE SCALE GENOMIC DNA]</scope>
    <source>
        <strain evidence="1 2">MH1</strain>
    </source>
</reference>
<evidence type="ECO:0000313" key="1">
    <source>
        <dbReference type="EMBL" id="MEA5669702.1"/>
    </source>
</evidence>
<comment type="caution">
    <text evidence="1">The sequence shown here is derived from an EMBL/GenBank/DDBJ whole genome shotgun (WGS) entry which is preliminary data.</text>
</comment>
<proteinExistence type="predicted"/>
<evidence type="ECO:0000313" key="2">
    <source>
        <dbReference type="Proteomes" id="UP001301653"/>
    </source>
</evidence>
<keyword evidence="2" id="KW-1185">Reference proteome</keyword>
<dbReference type="EMBL" id="JAYFUH010000263">
    <property type="protein sequence ID" value="MEA5669702.1"/>
    <property type="molecule type" value="Genomic_DNA"/>
</dbReference>
<dbReference type="Proteomes" id="UP001301653">
    <property type="component" value="Unassembled WGS sequence"/>
</dbReference>
<dbReference type="RefSeq" id="WP_132865065.1">
    <property type="nucleotide sequence ID" value="NZ_JAYFUH010000263.1"/>
</dbReference>
<name>A0ABU5V901_9GAMM</name>
<sequence>MFIAPIQASSRRSLQQAGERLRQHYQRYRSSAPFWDAYQQVQRELVAAYPEHQAELCNRLAVFAQRLGAVEKAQLLETAEFEH</sequence>
<protein>
    <submittedName>
        <fullName evidence="1">Uncharacterized protein</fullName>
    </submittedName>
</protein>